<gene>
    <name evidence="1" type="ORF">Dacsa_1384</name>
</gene>
<evidence type="ECO:0000313" key="2">
    <source>
        <dbReference type="Proteomes" id="UP000010482"/>
    </source>
</evidence>
<dbReference type="KEGG" id="dsl:Dacsa_1384"/>
<dbReference type="EMBL" id="CP003944">
    <property type="protein sequence ID" value="AFZ50077.1"/>
    <property type="molecule type" value="Genomic_DNA"/>
</dbReference>
<reference evidence="1" key="1">
    <citation type="submission" date="2012-04" db="EMBL/GenBank/DDBJ databases">
        <title>Finished genome of Dactylococcopsis salina PCC 8305.</title>
        <authorList>
            <consortium name="US DOE Joint Genome Institute"/>
            <person name="Gugger M."/>
            <person name="Coursin T."/>
            <person name="Rippka R."/>
            <person name="Tandeau De Marsac N."/>
            <person name="Huntemann M."/>
            <person name="Wei C.-L."/>
            <person name="Han J."/>
            <person name="Detter J.C."/>
            <person name="Han C."/>
            <person name="Tapia R."/>
            <person name="Daligault H."/>
            <person name="Chen A."/>
            <person name="Krypides N."/>
            <person name="Mavromatis K."/>
            <person name="Markowitz V."/>
            <person name="Szeto E."/>
            <person name="Ivanova N."/>
            <person name="Ovchinnikova G."/>
            <person name="Pagani I."/>
            <person name="Pati A."/>
            <person name="Goodwin L."/>
            <person name="Peters L."/>
            <person name="Pitluck S."/>
            <person name="Woyke T."/>
            <person name="Kerfeld C."/>
        </authorList>
    </citation>
    <scope>NUCLEOTIDE SEQUENCE [LARGE SCALE GENOMIC DNA]</scope>
    <source>
        <strain evidence="1">PCC 8305</strain>
    </source>
</reference>
<dbReference type="Proteomes" id="UP000010482">
    <property type="component" value="Chromosome"/>
</dbReference>
<dbReference type="RefSeq" id="WP_015229082.1">
    <property type="nucleotide sequence ID" value="NC_019780.1"/>
</dbReference>
<dbReference type="HOGENOM" id="CLU_216773_0_0_3"/>
<sequence length="47" mass="5863">MSQEKTFIPSEKYRQMLVRDGELRFQEWQTNYINYRKKYLREVSGKS</sequence>
<evidence type="ECO:0000313" key="1">
    <source>
        <dbReference type="EMBL" id="AFZ50077.1"/>
    </source>
</evidence>
<accession>K9YU95</accession>
<dbReference type="PATRIC" id="fig|13035.3.peg.1556"/>
<protein>
    <submittedName>
        <fullName evidence="1">Uncharacterized protein</fullName>
    </submittedName>
</protein>
<keyword evidence="2" id="KW-1185">Reference proteome</keyword>
<organism evidence="1 2">
    <name type="scientific">Dactylococcopsis salina (strain PCC 8305)</name>
    <name type="common">Myxobactron salinum</name>
    <dbReference type="NCBI Taxonomy" id="13035"/>
    <lineage>
        <taxon>Bacteria</taxon>
        <taxon>Bacillati</taxon>
        <taxon>Cyanobacteriota</taxon>
        <taxon>Cyanophyceae</taxon>
        <taxon>Nodosilineales</taxon>
        <taxon>Cymatolegaceae</taxon>
        <taxon>Dactylococcopsis</taxon>
    </lineage>
</organism>
<dbReference type="STRING" id="13035.Dacsa_1384"/>
<proteinExistence type="predicted"/>
<dbReference type="AlphaFoldDB" id="K9YU95"/>
<name>K9YU95_DACS8</name>